<dbReference type="PANTHER" id="PTHR11831">
    <property type="entry name" value="30S 40S RIBOSOMAL PROTEIN"/>
    <property type="match status" value="1"/>
</dbReference>
<comment type="subunit">
    <text evidence="7">Part of the 30S ribosomal subunit. Contacts protein S5. The interaction surface between S4 and S5 is involved in control of translational fidelity.</text>
</comment>
<evidence type="ECO:0000256" key="3">
    <source>
        <dbReference type="ARBA" id="ARBA00022884"/>
    </source>
</evidence>
<comment type="caution">
    <text evidence="10">The sequence shown here is derived from an EMBL/GenBank/DDBJ whole genome shotgun (WGS) entry which is preliminary data.</text>
</comment>
<dbReference type="Gene3D" id="3.10.290.10">
    <property type="entry name" value="RNA-binding S4 domain"/>
    <property type="match status" value="1"/>
</dbReference>
<dbReference type="GO" id="GO:0042274">
    <property type="term" value="P:ribosomal small subunit biogenesis"/>
    <property type="evidence" value="ECO:0007669"/>
    <property type="project" value="TreeGrafter"/>
</dbReference>
<evidence type="ECO:0000256" key="2">
    <source>
        <dbReference type="ARBA" id="ARBA00022730"/>
    </source>
</evidence>
<reference evidence="10 11" key="1">
    <citation type="journal article" date="2016" name="Nat. Commun.">
        <title>Thousands of microbial genomes shed light on interconnected biogeochemical processes in an aquifer system.</title>
        <authorList>
            <person name="Anantharaman K."/>
            <person name="Brown C.T."/>
            <person name="Hug L.A."/>
            <person name="Sharon I."/>
            <person name="Castelle C.J."/>
            <person name="Probst A.J."/>
            <person name="Thomas B.C."/>
            <person name="Singh A."/>
            <person name="Wilkins M.J."/>
            <person name="Karaoz U."/>
            <person name="Brodie E.L."/>
            <person name="Williams K.H."/>
            <person name="Hubbard S.S."/>
            <person name="Banfield J.F."/>
        </authorList>
    </citation>
    <scope>NUCLEOTIDE SEQUENCE [LARGE SCALE GENOMIC DNA]</scope>
</reference>
<dbReference type="HAMAP" id="MF_01306_B">
    <property type="entry name" value="Ribosomal_uS4_B"/>
    <property type="match status" value="1"/>
</dbReference>
<dbReference type="InterPro" id="IPR002942">
    <property type="entry name" value="S4_RNA-bd"/>
</dbReference>
<dbReference type="InterPro" id="IPR001912">
    <property type="entry name" value="Ribosomal_uS4_N"/>
</dbReference>
<dbReference type="Gene3D" id="1.10.1050.10">
    <property type="entry name" value="Ribosomal Protein S4 Delta 41, Chain A, domain 1"/>
    <property type="match status" value="1"/>
</dbReference>
<organism evidence="10 11">
    <name type="scientific">Candidatus Komeilibacteria bacterium RIFCSPLOWO2_01_FULL_53_11</name>
    <dbReference type="NCBI Taxonomy" id="1798552"/>
    <lineage>
        <taxon>Bacteria</taxon>
        <taxon>Candidatus Komeiliibacteriota</taxon>
    </lineage>
</organism>
<evidence type="ECO:0000256" key="5">
    <source>
        <dbReference type="ARBA" id="ARBA00023274"/>
    </source>
</evidence>
<dbReference type="GO" id="GO:0019843">
    <property type="term" value="F:rRNA binding"/>
    <property type="evidence" value="ECO:0007669"/>
    <property type="project" value="UniProtKB-UniRule"/>
</dbReference>
<dbReference type="NCBIfam" id="TIGR01017">
    <property type="entry name" value="rpsD_bact"/>
    <property type="match status" value="1"/>
</dbReference>
<evidence type="ECO:0000259" key="8">
    <source>
        <dbReference type="SMART" id="SM00363"/>
    </source>
</evidence>
<dbReference type="InterPro" id="IPR005709">
    <property type="entry name" value="Ribosomal_uS4_bac-type"/>
</dbReference>
<dbReference type="GO" id="GO:0015935">
    <property type="term" value="C:small ribosomal subunit"/>
    <property type="evidence" value="ECO:0007669"/>
    <property type="project" value="InterPro"/>
</dbReference>
<evidence type="ECO:0000313" key="10">
    <source>
        <dbReference type="EMBL" id="OGY92965.1"/>
    </source>
</evidence>
<dbReference type="SUPFAM" id="SSF55174">
    <property type="entry name" value="Alpha-L RNA-binding motif"/>
    <property type="match status" value="1"/>
</dbReference>
<dbReference type="Pfam" id="PF00163">
    <property type="entry name" value="Ribosomal_S4"/>
    <property type="match status" value="1"/>
</dbReference>
<evidence type="ECO:0000256" key="1">
    <source>
        <dbReference type="ARBA" id="ARBA00007465"/>
    </source>
</evidence>
<keyword evidence="4 7" id="KW-0689">Ribosomal protein</keyword>
<dbReference type="GO" id="GO:0003735">
    <property type="term" value="F:structural constituent of ribosome"/>
    <property type="evidence" value="ECO:0007669"/>
    <property type="project" value="InterPro"/>
</dbReference>
<dbReference type="Proteomes" id="UP000177349">
    <property type="component" value="Unassembled WGS sequence"/>
</dbReference>
<evidence type="ECO:0000256" key="4">
    <source>
        <dbReference type="ARBA" id="ARBA00022980"/>
    </source>
</evidence>
<dbReference type="PROSITE" id="PS50889">
    <property type="entry name" value="S4"/>
    <property type="match status" value="1"/>
</dbReference>
<feature type="domain" description="Small ribosomal subunit protein uS4 N-terminal" evidence="9">
    <location>
        <begin position="3"/>
        <end position="93"/>
    </location>
</feature>
<dbReference type="AlphaFoldDB" id="A0A1G2BUX4"/>
<dbReference type="SMART" id="SM00363">
    <property type="entry name" value="S4"/>
    <property type="match status" value="1"/>
</dbReference>
<accession>A0A1G2BUX4</accession>
<evidence type="ECO:0000256" key="7">
    <source>
        <dbReference type="HAMAP-Rule" id="MF_01306"/>
    </source>
</evidence>
<gene>
    <name evidence="7" type="primary">rpsD</name>
    <name evidence="10" type="ORF">A3B31_00310</name>
</gene>
<evidence type="ECO:0000259" key="9">
    <source>
        <dbReference type="SMART" id="SM01390"/>
    </source>
</evidence>
<keyword evidence="5 7" id="KW-0687">Ribonucleoprotein</keyword>
<name>A0A1G2BUX4_9BACT</name>
<comment type="similarity">
    <text evidence="1 7">Belongs to the universal ribosomal protein uS4 family.</text>
</comment>
<comment type="function">
    <text evidence="7">With S5 and S12 plays an important role in translational accuracy.</text>
</comment>
<dbReference type="EMBL" id="MHKN01000004">
    <property type="protein sequence ID" value="OGY92965.1"/>
    <property type="molecule type" value="Genomic_DNA"/>
</dbReference>
<dbReference type="GO" id="GO:0006412">
    <property type="term" value="P:translation"/>
    <property type="evidence" value="ECO:0007669"/>
    <property type="project" value="UniProtKB-UniRule"/>
</dbReference>
<protein>
    <recommendedName>
        <fullName evidence="6 7">Small ribosomal subunit protein uS4</fullName>
    </recommendedName>
</protein>
<proteinExistence type="inferred from homology"/>
<evidence type="ECO:0000256" key="6">
    <source>
        <dbReference type="ARBA" id="ARBA00035254"/>
    </source>
</evidence>
<feature type="domain" description="RNA-binding S4" evidence="8">
    <location>
        <begin position="94"/>
        <end position="149"/>
    </location>
</feature>
<keyword evidence="2 7" id="KW-0699">rRNA-binding</keyword>
<comment type="function">
    <text evidence="7">One of the primary rRNA binding proteins, it binds directly to 16S rRNA where it nucleates assembly of the body of the 30S subunit.</text>
</comment>
<dbReference type="FunFam" id="3.10.290.10:FF:000001">
    <property type="entry name" value="30S ribosomal protein S4"/>
    <property type="match status" value="1"/>
</dbReference>
<dbReference type="Pfam" id="PF01479">
    <property type="entry name" value="S4"/>
    <property type="match status" value="1"/>
</dbReference>
<keyword evidence="3 7" id="KW-0694">RNA-binding</keyword>
<dbReference type="InterPro" id="IPR036986">
    <property type="entry name" value="S4_RNA-bd_sf"/>
</dbReference>
<dbReference type="CDD" id="cd00165">
    <property type="entry name" value="S4"/>
    <property type="match status" value="1"/>
</dbReference>
<dbReference type="SMART" id="SM01390">
    <property type="entry name" value="Ribosomal_S4"/>
    <property type="match status" value="1"/>
</dbReference>
<evidence type="ECO:0000313" key="11">
    <source>
        <dbReference type="Proteomes" id="UP000177349"/>
    </source>
</evidence>
<dbReference type="PANTHER" id="PTHR11831:SF4">
    <property type="entry name" value="SMALL RIBOSOMAL SUBUNIT PROTEIN US4M"/>
    <property type="match status" value="1"/>
</dbReference>
<dbReference type="NCBIfam" id="NF003717">
    <property type="entry name" value="PRK05327.1"/>
    <property type="match status" value="1"/>
</dbReference>
<dbReference type="InterPro" id="IPR022801">
    <property type="entry name" value="Ribosomal_uS4"/>
</dbReference>
<sequence length="204" mass="23681">MARALGPKHKLCRRLGVKLCDTYKCPVIKRNYPPGQHGQKKIRKKLSDYGKQLSEKQKAKYIYGLLERQFRTTFQRARKLSGNAGTNLLVLLERRFDNVIFRSGLAATKQLARQLVNHGHFQINGKRVDIPSYTVRVGDEIQVRKNKLNHAYWKNLIEAKKKTEMPGWLTTDLAHLTVRVVSEPKPEELPQNIETQLIVEYYSR</sequence>